<name>A0A212IVI2_9PROT</name>
<sequence length="243" mass="27367">MPCDTSIRRELLRLLPEVGHTFNLGRAALRYLSWLIENCTRAEDWEPGARAVVYANVGDLAARYPGRVSVRQINTYDREIIAVLDLPDARSGNGRRYAQRDPITGRIVHAFGFELTGIAEKLPKLRKEKAKLDAAEAERRQRKRLLTIERARVRRLLVAVQSLHQVPQADRDHAAEIAAPIAERVTARQLADVRELEALIVVAQRVARELEALLLTGKTCGSDVKTSDASEENCRHLQKELNL</sequence>
<dbReference type="InterPro" id="IPR005090">
    <property type="entry name" value="RepC_N"/>
</dbReference>
<protein>
    <recommendedName>
        <fullName evidence="1">Plasmid replication protein C N-terminal domain-containing protein</fullName>
    </recommendedName>
</protein>
<evidence type="ECO:0000313" key="2">
    <source>
        <dbReference type="EMBL" id="SBV91221.1"/>
    </source>
</evidence>
<proteinExistence type="predicted"/>
<accession>A0A212IVI2</accession>
<evidence type="ECO:0000259" key="1">
    <source>
        <dbReference type="Pfam" id="PF03428"/>
    </source>
</evidence>
<feature type="domain" description="Plasmid replication protein C N-terminal" evidence="1">
    <location>
        <begin position="8"/>
        <end position="159"/>
    </location>
</feature>
<dbReference type="EMBL" id="FLUO01000001">
    <property type="protein sequence ID" value="SBV91221.1"/>
    <property type="molecule type" value="Genomic_DNA"/>
</dbReference>
<organism evidence="2">
    <name type="scientific">uncultured Alphaproteobacteria bacterium</name>
    <dbReference type="NCBI Taxonomy" id="91750"/>
    <lineage>
        <taxon>Bacteria</taxon>
        <taxon>Pseudomonadati</taxon>
        <taxon>Pseudomonadota</taxon>
        <taxon>Alphaproteobacteria</taxon>
        <taxon>environmental samples</taxon>
    </lineage>
</organism>
<reference evidence="2" key="1">
    <citation type="submission" date="2016-04" db="EMBL/GenBank/DDBJ databases">
        <authorList>
            <person name="Evans L.H."/>
            <person name="Alamgir A."/>
            <person name="Owens N."/>
            <person name="Weber N.D."/>
            <person name="Virtaneva K."/>
            <person name="Barbian K."/>
            <person name="Babar A."/>
            <person name="Rosenke K."/>
        </authorList>
    </citation>
    <scope>NUCLEOTIDE SEQUENCE</scope>
    <source>
        <strain evidence="2">86</strain>
    </source>
</reference>
<dbReference type="Pfam" id="PF03428">
    <property type="entry name" value="RP-C"/>
    <property type="match status" value="1"/>
</dbReference>
<gene>
    <name evidence="2" type="ORF">KL86APRO_10098</name>
</gene>
<dbReference type="AlphaFoldDB" id="A0A212IVI2"/>